<organism evidence="2 3">
    <name type="scientific">Nocardioides mangrovi</name>
    <dbReference type="NCBI Taxonomy" id="2874580"/>
    <lineage>
        <taxon>Bacteria</taxon>
        <taxon>Bacillati</taxon>
        <taxon>Actinomycetota</taxon>
        <taxon>Actinomycetes</taxon>
        <taxon>Propionibacteriales</taxon>
        <taxon>Nocardioidaceae</taxon>
        <taxon>Nocardioides</taxon>
    </lineage>
</organism>
<comment type="caution">
    <text evidence="2">The sequence shown here is derived from an EMBL/GenBank/DDBJ whole genome shotgun (WGS) entry which is preliminary data.</text>
</comment>
<evidence type="ECO:0000256" key="1">
    <source>
        <dbReference type="SAM" id="MobiDB-lite"/>
    </source>
</evidence>
<gene>
    <name evidence="2" type="ORF">K8U61_16465</name>
</gene>
<feature type="compositionally biased region" description="Basic and acidic residues" evidence="1">
    <location>
        <begin position="207"/>
        <end position="219"/>
    </location>
</feature>
<feature type="compositionally biased region" description="Basic and acidic residues" evidence="1">
    <location>
        <begin position="178"/>
        <end position="191"/>
    </location>
</feature>
<dbReference type="RefSeq" id="WP_224124130.1">
    <property type="nucleotide sequence ID" value="NZ_JAIQZJ010000009.1"/>
</dbReference>
<sequence length="256" mass="28020">MTKASKKREQRASASAASTKNQGRRGSGERENAAERSKGAVPKKGLHGVPGSKNDARRCTATANRTGERCKAPAIKGGNVCRMHGGALPQVRKKAAERLQEMVEPALVELNKILAREDTSDADKLRAIQMVLDRTGHGPGSKLEVSGELTRFEQVMIDVYGVDMVDGKPVVRYPKGGVQRDELDGPDDRPALGRGVGADDHWEDLDQAQRDAQSEAWREYDDEDSKPYRTLLDQPGPVVRGEVVNNDPPDYGRGRR</sequence>
<feature type="compositionally biased region" description="Basic and acidic residues" evidence="1">
    <location>
        <begin position="26"/>
        <end position="38"/>
    </location>
</feature>
<feature type="compositionally biased region" description="Polar residues" evidence="1">
    <location>
        <begin position="12"/>
        <end position="21"/>
    </location>
</feature>
<dbReference type="Proteomes" id="UP000780875">
    <property type="component" value="Unassembled WGS sequence"/>
</dbReference>
<name>A0ABS7UG15_9ACTN</name>
<proteinExistence type="predicted"/>
<feature type="region of interest" description="Disordered" evidence="1">
    <location>
        <begin position="1"/>
        <end position="60"/>
    </location>
</feature>
<protein>
    <submittedName>
        <fullName evidence="2">Uncharacterized protein</fullName>
    </submittedName>
</protein>
<accession>A0ABS7UG15</accession>
<dbReference type="EMBL" id="JAIQZJ010000009">
    <property type="protein sequence ID" value="MBZ5739770.1"/>
    <property type="molecule type" value="Genomic_DNA"/>
</dbReference>
<feature type="region of interest" description="Disordered" evidence="1">
    <location>
        <begin position="173"/>
        <end position="256"/>
    </location>
</feature>
<keyword evidence="3" id="KW-1185">Reference proteome</keyword>
<reference evidence="2 3" key="1">
    <citation type="submission" date="2021-09" db="EMBL/GenBank/DDBJ databases">
        <title>Whole genome sequence of Nocardioides sp. GBK3QG-3.</title>
        <authorList>
            <person name="Tuo L."/>
        </authorList>
    </citation>
    <scope>NUCLEOTIDE SEQUENCE [LARGE SCALE GENOMIC DNA]</scope>
    <source>
        <strain evidence="2 3">GBK3QG-3</strain>
    </source>
</reference>
<evidence type="ECO:0000313" key="3">
    <source>
        <dbReference type="Proteomes" id="UP000780875"/>
    </source>
</evidence>
<evidence type="ECO:0000313" key="2">
    <source>
        <dbReference type="EMBL" id="MBZ5739770.1"/>
    </source>
</evidence>